<dbReference type="PROSITE" id="PS51664">
    <property type="entry name" value="YCAO"/>
    <property type="match status" value="1"/>
</dbReference>
<evidence type="ECO:0000313" key="3">
    <source>
        <dbReference type="Proteomes" id="UP000028123"/>
    </source>
</evidence>
<organism evidence="2 3">
    <name type="scientific">Paenibacillus tyrfis</name>
    <dbReference type="NCBI Taxonomy" id="1501230"/>
    <lineage>
        <taxon>Bacteria</taxon>
        <taxon>Bacillati</taxon>
        <taxon>Bacillota</taxon>
        <taxon>Bacilli</taxon>
        <taxon>Bacillales</taxon>
        <taxon>Paenibacillaceae</taxon>
        <taxon>Paenibacillus</taxon>
    </lineage>
</organism>
<dbReference type="InterPro" id="IPR022291">
    <property type="entry name" value="Bacteriocin_synth_cyclodeHase"/>
</dbReference>
<dbReference type="InterPro" id="IPR027624">
    <property type="entry name" value="TOMM_cyclo_SagD"/>
</dbReference>
<accession>A0A081P336</accession>
<dbReference type="NCBIfam" id="TIGR03604">
    <property type="entry name" value="TOMM_cyclo_SagD"/>
    <property type="match status" value="1"/>
</dbReference>
<evidence type="ECO:0000313" key="2">
    <source>
        <dbReference type="EMBL" id="KEQ25109.1"/>
    </source>
</evidence>
<dbReference type="PANTHER" id="PTHR37809">
    <property type="entry name" value="RIBOSOMAL PROTEIN S12 METHYLTHIOTRANSFERASE ACCESSORY FACTOR YCAO"/>
    <property type="match status" value="1"/>
</dbReference>
<gene>
    <name evidence="2" type="ORF">ET33_05320</name>
</gene>
<proteinExistence type="predicted"/>
<dbReference type="Proteomes" id="UP000028123">
    <property type="component" value="Unassembled WGS sequence"/>
</dbReference>
<dbReference type="PANTHER" id="PTHR37809:SF1">
    <property type="entry name" value="RIBOSOMAL PROTEIN S12 METHYLTHIOTRANSFERASE ACCESSORY FACTOR YCAO"/>
    <property type="match status" value="1"/>
</dbReference>
<dbReference type="AlphaFoldDB" id="A0A081P336"/>
<name>A0A081P336_9BACL</name>
<dbReference type="OrthoDB" id="2379922at2"/>
<dbReference type="Pfam" id="PF02624">
    <property type="entry name" value="YcaO"/>
    <property type="match status" value="1"/>
</dbReference>
<feature type="domain" description="YcaO" evidence="1">
    <location>
        <begin position="264"/>
        <end position="647"/>
    </location>
</feature>
<keyword evidence="3" id="KW-1185">Reference proteome</keyword>
<dbReference type="Gene3D" id="3.30.1330.230">
    <property type="match status" value="1"/>
</dbReference>
<sequence>MKKLVTVIGEGLLSDFVYRELVNQYEIIRLARYNEDVPQTTQLALLLYDDWRPSEYRMAEEVLQSSGLPWLSGFISYDEGIVGPLVRPGIPGCAQCAESRRQMAGHGSEATSEWLKLLLQGEKPSRAPVSRLALFQVACLIAAEARKVLRGRESLLEGRIFLIDLKTLKSSLHSFLPDPFCQICGRLPDDSPEAARIFLRPNLKTDANSYRCRSMEELKEVLTIHYLDDRTGLLNGKTAKLESTFANVMVNLPVLIGKDILSAGRTHSYAESERTAILEGLERYCGMLPRGKRTVVHDNYRKLAEQALDPVTVGVYTEEQYALPDFPLESFDPDRPINWVWGYSFLQERPILVPESLAYYNIDAGDRYVIETSNGCALGGSLEEAILYGILEVAERDSFLMSWYARLPIPRLDPYSAGDRELRLMIDRLRAVAGYDIYLFNSTMESGIPSIWALAKNRNPKGANVFCAAAAHLDPLRAAKSAIHELDGLIHYLGTTFETNREEIIRMCSDPSLVTEMEDHPLLYCVPQAEERLRFLLDEHRPLRTFDEEFERKTGHADLTDDLKDILQKFRRLNLDVIAIDQSTPETVRNGLYCAKVLIPGMLPMTFGHNFTRLAGLERVLKVPMELGYAMQLLSIEQLNPHPHPFH</sequence>
<dbReference type="Gene3D" id="3.40.50.720">
    <property type="entry name" value="NAD(P)-binding Rossmann-like Domain"/>
    <property type="match status" value="1"/>
</dbReference>
<dbReference type="InterPro" id="IPR003776">
    <property type="entry name" value="YcaO-like_dom"/>
</dbReference>
<dbReference type="EMBL" id="JNVM01000012">
    <property type="protein sequence ID" value="KEQ25109.1"/>
    <property type="molecule type" value="Genomic_DNA"/>
</dbReference>
<dbReference type="GO" id="GO:0008641">
    <property type="term" value="F:ubiquitin-like modifier activating enzyme activity"/>
    <property type="evidence" value="ECO:0007669"/>
    <property type="project" value="InterPro"/>
</dbReference>
<dbReference type="NCBIfam" id="TIGR03882">
    <property type="entry name" value="cyclo_dehyd_2"/>
    <property type="match status" value="1"/>
</dbReference>
<dbReference type="Gene3D" id="3.30.160.660">
    <property type="match status" value="1"/>
</dbReference>
<dbReference type="Gene3D" id="3.30.40.250">
    <property type="match status" value="1"/>
</dbReference>
<dbReference type="eggNOG" id="COG1944">
    <property type="taxonomic scope" value="Bacteria"/>
</dbReference>
<dbReference type="SUPFAM" id="SSF69572">
    <property type="entry name" value="Activating enzymes of the ubiquitin-like proteins"/>
    <property type="match status" value="1"/>
</dbReference>
<comment type="caution">
    <text evidence="2">The sequence shown here is derived from an EMBL/GenBank/DDBJ whole genome shotgun (WGS) entry which is preliminary data.</text>
</comment>
<evidence type="ECO:0000259" key="1">
    <source>
        <dbReference type="PROSITE" id="PS51664"/>
    </source>
</evidence>
<dbReference type="InterPro" id="IPR035985">
    <property type="entry name" value="Ubiquitin-activating_enz"/>
</dbReference>
<protein>
    <submittedName>
        <fullName evidence="2">Bacteriocin biosynthesis protein SagD</fullName>
    </submittedName>
</protein>
<reference evidence="2 3" key="1">
    <citation type="submission" date="2014-06" db="EMBL/GenBank/DDBJ databases">
        <title>Draft genome sequence of Paenibacillus sp. MSt1.</title>
        <authorList>
            <person name="Aw Y.K."/>
            <person name="Ong K.S."/>
            <person name="Gan H.M."/>
            <person name="Lee S.M."/>
        </authorList>
    </citation>
    <scope>NUCLEOTIDE SEQUENCE [LARGE SCALE GENOMIC DNA]</scope>
    <source>
        <strain evidence="2 3">MSt1</strain>
    </source>
</reference>
<dbReference type="RefSeq" id="WP_036683607.1">
    <property type="nucleotide sequence ID" value="NZ_JNVM01000012.1"/>
</dbReference>